<evidence type="ECO:0000313" key="2">
    <source>
        <dbReference type="EMBL" id="EDP42403.1"/>
    </source>
</evidence>
<dbReference type="PANTHER" id="PTHR13060:SF0">
    <property type="entry name" value="PROTEIN ECDYSONELESS HOMOLOG"/>
    <property type="match status" value="1"/>
</dbReference>
<accession>A8Q7Y8</accession>
<dbReference type="PANTHER" id="PTHR13060">
    <property type="entry name" value="SGT1 PROTEIN HSGT1 SUPPRESSOR OF GCR2"/>
    <property type="match status" value="1"/>
</dbReference>
<feature type="compositionally biased region" description="Acidic residues" evidence="1">
    <location>
        <begin position="792"/>
        <end position="801"/>
    </location>
</feature>
<feature type="region of interest" description="Disordered" evidence="1">
    <location>
        <begin position="538"/>
        <end position="686"/>
    </location>
</feature>
<gene>
    <name evidence="2" type="ORF">MGL_3161</name>
</gene>
<dbReference type="STRING" id="425265.A8Q7Y8"/>
<name>A8Q7Y8_MALGO</name>
<keyword evidence="3" id="KW-1185">Reference proteome</keyword>
<proteinExistence type="predicted"/>
<comment type="caution">
    <text evidence="2">The sequence shown here is derived from an EMBL/GenBank/DDBJ whole genome shotgun (WGS) entry which is preliminary data.</text>
</comment>
<dbReference type="KEGG" id="mgl:MGL_3161"/>
<dbReference type="GO" id="GO:0005634">
    <property type="term" value="C:nucleus"/>
    <property type="evidence" value="ECO:0007669"/>
    <property type="project" value="TreeGrafter"/>
</dbReference>
<dbReference type="OrthoDB" id="27237at2759"/>
<feature type="compositionally biased region" description="Polar residues" evidence="1">
    <location>
        <begin position="601"/>
        <end position="612"/>
    </location>
</feature>
<dbReference type="Pfam" id="PF07093">
    <property type="entry name" value="SGT1"/>
    <property type="match status" value="1"/>
</dbReference>
<dbReference type="InParanoid" id="A8Q7Y8"/>
<feature type="region of interest" description="Disordered" evidence="1">
    <location>
        <begin position="1"/>
        <end position="28"/>
    </location>
</feature>
<dbReference type="EMBL" id="AAYY01000011">
    <property type="protein sequence ID" value="EDP42403.1"/>
    <property type="molecule type" value="Genomic_DNA"/>
</dbReference>
<feature type="compositionally biased region" description="Acidic residues" evidence="1">
    <location>
        <begin position="668"/>
        <end position="686"/>
    </location>
</feature>
<evidence type="ECO:0000313" key="3">
    <source>
        <dbReference type="Proteomes" id="UP000008837"/>
    </source>
</evidence>
<organism evidence="2 3">
    <name type="scientific">Malassezia globosa (strain ATCC MYA-4612 / CBS 7966)</name>
    <name type="common">Dandruff-associated fungus</name>
    <dbReference type="NCBI Taxonomy" id="425265"/>
    <lineage>
        <taxon>Eukaryota</taxon>
        <taxon>Fungi</taxon>
        <taxon>Dikarya</taxon>
        <taxon>Basidiomycota</taxon>
        <taxon>Ustilaginomycotina</taxon>
        <taxon>Malasseziomycetes</taxon>
        <taxon>Malasseziales</taxon>
        <taxon>Malasseziaceae</taxon>
        <taxon>Malassezia</taxon>
    </lineage>
</organism>
<dbReference type="AlphaFoldDB" id="A8Q7Y8"/>
<feature type="compositionally biased region" description="Basic and acidic residues" evidence="1">
    <location>
        <begin position="562"/>
        <end position="571"/>
    </location>
</feature>
<feature type="region of interest" description="Disordered" evidence="1">
    <location>
        <begin position="854"/>
        <end position="877"/>
    </location>
</feature>
<sequence>MDQEKQGPWQEEGIGALGPMPDDDAGESSSHFVAHVVLAEDADVAAMGLLLEQHLQRICSLPPPEGVNGYIWDREPPMVLQVPEGTEKALEVSMRVQECVDDEWFLTYVLREWTKTYTDVCIRVNDEDGEFLLIEAADALPSWAQPDTTQNRVWIYQAQLHLIPIDASSRDTSLSVSEAVRLVRDPHCATQAPSLVQDKAFARVDAYPAAALTHHHTTLAFLPPNAAKVFATYPQSTAEAVHALESRDAVSVRSLRHLPTPLRVQACNEVDDDAATVPKPPATDAVLVRVTLTRHLYARLSYDRFFAPASLGRRWQRFVELYRLAKRGEASMAEKNDLALWGRWCDTGAKLVAGLAMWLDTLGRRQMTQMQDALSSSSSSSPTMAPHRYEQFIAALTKFGFFGNELCGSAAWKEREAQAAATAARLGSVSPGSAESSRSSSGVSYRQILSAMQAQDPEKELWQALPLTSQSIPSLQMHEDSEAWLSMAPQDIEALLSGRTQDEAEDASMDRFQSFMSKMQSFLHRQGDVEGALFDDDANFDTLEDGDEAGADADANDSSDSEAERKARMDALVEPLAPGEWGAESAKAHDGSLASDDKAATTVQAHSKSMTHLQPALHPRGEKRTNRLAGLSRLERFDGDSDSDEASLPDDDHDAAEDRAERHRALEMIDDDEPEDDEEDAPIEQDMGDFFEFTRRTLGLSDSQYAEILEERRNRGAFVPSAACPDTWAEKVHDSKSTDSTMSETAALMPTTTTKPSLASLDAALDAMEQELQERTRPSTSTSSGRAMLSDPMEEDEDADDLNEEETELLHHLLASGMSLPESLQRFATEHDVHNADVEMLGHFLESFKAQNGHPGPVGTLSQRLGVGSLPRDTDRA</sequence>
<evidence type="ECO:0008006" key="4">
    <source>
        <dbReference type="Google" id="ProtNLM"/>
    </source>
</evidence>
<feature type="compositionally biased region" description="Basic and acidic residues" evidence="1">
    <location>
        <begin position="656"/>
        <end position="667"/>
    </location>
</feature>
<feature type="region of interest" description="Disordered" evidence="1">
    <location>
        <begin position="770"/>
        <end position="801"/>
    </location>
</feature>
<evidence type="ECO:0000256" key="1">
    <source>
        <dbReference type="SAM" id="MobiDB-lite"/>
    </source>
</evidence>
<reference evidence="2 3" key="1">
    <citation type="journal article" date="2007" name="Proc. Natl. Acad. Sci. U.S.A.">
        <title>Dandruff-associated Malassezia genomes reveal convergent and divergent virulence traits shared with plant and human fungal pathogens.</title>
        <authorList>
            <person name="Xu J."/>
            <person name="Saunders C.W."/>
            <person name="Hu P."/>
            <person name="Grant R.A."/>
            <person name="Boekhout T."/>
            <person name="Kuramae E.E."/>
            <person name="Kronstad J.W."/>
            <person name="Deangelis Y.M."/>
            <person name="Reeder N.L."/>
            <person name="Johnstone K.R."/>
            <person name="Leland M."/>
            <person name="Fieno A.M."/>
            <person name="Begley W.M."/>
            <person name="Sun Y."/>
            <person name="Lacey M.P."/>
            <person name="Chaudhary T."/>
            <person name="Keough T."/>
            <person name="Chu L."/>
            <person name="Sears R."/>
            <person name="Yuan B."/>
            <person name="Dawson T.L.Jr."/>
        </authorList>
    </citation>
    <scope>NUCLEOTIDE SEQUENCE [LARGE SCALE GENOMIC DNA]</scope>
    <source>
        <strain evidence="3">ATCC MYA-4612 / CBS 7966</strain>
    </source>
</reference>
<feature type="compositionally biased region" description="Acidic residues" evidence="1">
    <location>
        <begin position="538"/>
        <end position="561"/>
    </location>
</feature>
<feature type="compositionally biased region" description="Basic and acidic residues" evidence="1">
    <location>
        <begin position="586"/>
        <end position="599"/>
    </location>
</feature>
<dbReference type="OMA" id="AHKMSRF"/>
<dbReference type="InterPro" id="IPR010770">
    <property type="entry name" value="Ecd"/>
</dbReference>
<protein>
    <recommendedName>
        <fullName evidence="4">SGT1 protein</fullName>
    </recommendedName>
</protein>
<feature type="compositionally biased region" description="Acidic residues" evidence="1">
    <location>
        <begin position="640"/>
        <end position="655"/>
    </location>
</feature>
<dbReference type="RefSeq" id="XP_001729617.1">
    <property type="nucleotide sequence ID" value="XM_001729565.1"/>
</dbReference>
<dbReference type="VEuPathDB" id="FungiDB:MGL_3161"/>
<dbReference type="GeneID" id="5853923"/>
<dbReference type="Proteomes" id="UP000008837">
    <property type="component" value="Unassembled WGS sequence"/>
</dbReference>